<keyword evidence="3" id="KW-1185">Reference proteome</keyword>
<sequence>MDDEGIGLTVDEVHQLLATIGSSSKRDSSSSPRRTSWAASASGCSPASSSATRSAS</sequence>
<gene>
    <name evidence="2" type="ORF">U6N30_09375</name>
</gene>
<dbReference type="EMBL" id="CP141261">
    <property type="protein sequence ID" value="WRL65762.1"/>
    <property type="molecule type" value="Genomic_DNA"/>
</dbReference>
<evidence type="ECO:0008006" key="4">
    <source>
        <dbReference type="Google" id="ProtNLM"/>
    </source>
</evidence>
<evidence type="ECO:0000313" key="2">
    <source>
        <dbReference type="EMBL" id="WRL65762.1"/>
    </source>
</evidence>
<evidence type="ECO:0000313" key="3">
    <source>
        <dbReference type="Proteomes" id="UP001324287"/>
    </source>
</evidence>
<dbReference type="RefSeq" id="WP_324277080.1">
    <property type="nucleotide sequence ID" value="NZ_CP141261.1"/>
</dbReference>
<feature type="region of interest" description="Disordered" evidence="1">
    <location>
        <begin position="20"/>
        <end position="56"/>
    </location>
</feature>
<reference evidence="2 3" key="1">
    <citation type="submission" date="2023-12" db="EMBL/GenBank/DDBJ databases">
        <title>Blastococcus brunescens sp. nov., an actonobacterium isolated from sandstone collected in sahara desert.</title>
        <authorList>
            <person name="Gtari M."/>
            <person name="Ghodhbane F."/>
        </authorList>
    </citation>
    <scope>NUCLEOTIDE SEQUENCE [LARGE SCALE GENOMIC DNA]</scope>
    <source>
        <strain evidence="2 3">BMG 8361</strain>
    </source>
</reference>
<name>A0ABZ1B5X2_9ACTN</name>
<dbReference type="Proteomes" id="UP001324287">
    <property type="component" value="Chromosome"/>
</dbReference>
<protein>
    <recommendedName>
        <fullName evidence="4">EF-hand domain-containing protein</fullName>
    </recommendedName>
</protein>
<feature type="compositionally biased region" description="Low complexity" evidence="1">
    <location>
        <begin position="29"/>
        <end position="56"/>
    </location>
</feature>
<accession>A0ABZ1B5X2</accession>
<proteinExistence type="predicted"/>
<evidence type="ECO:0000256" key="1">
    <source>
        <dbReference type="SAM" id="MobiDB-lite"/>
    </source>
</evidence>
<organism evidence="2 3">
    <name type="scientific">Blastococcus brunescens</name>
    <dbReference type="NCBI Taxonomy" id="1564165"/>
    <lineage>
        <taxon>Bacteria</taxon>
        <taxon>Bacillati</taxon>
        <taxon>Actinomycetota</taxon>
        <taxon>Actinomycetes</taxon>
        <taxon>Geodermatophilales</taxon>
        <taxon>Geodermatophilaceae</taxon>
        <taxon>Blastococcus</taxon>
    </lineage>
</organism>